<dbReference type="RefSeq" id="WP_012179026.1">
    <property type="nucleotide sequence ID" value="NC_009952.1"/>
</dbReference>
<keyword evidence="3" id="KW-0732">Signal</keyword>
<dbReference type="STRING" id="398580.Dshi_2359"/>
<proteinExistence type="predicted"/>
<feature type="transmembrane region" description="Helical" evidence="2">
    <location>
        <begin position="390"/>
        <end position="410"/>
    </location>
</feature>
<evidence type="ECO:0000313" key="5">
    <source>
        <dbReference type="Proteomes" id="UP000006833"/>
    </source>
</evidence>
<evidence type="ECO:0000313" key="4">
    <source>
        <dbReference type="EMBL" id="ABV94095.1"/>
    </source>
</evidence>
<dbReference type="Proteomes" id="UP000006833">
    <property type="component" value="Chromosome"/>
</dbReference>
<accession>A8LRR4</accession>
<dbReference type="NCBIfam" id="NF033657">
    <property type="entry name" value="choice_anch_F"/>
    <property type="match status" value="1"/>
</dbReference>
<keyword evidence="2" id="KW-1133">Transmembrane helix</keyword>
<sequence>MPRTDDLKRRVQPALLCAMTALAPVAGHAATIVQWNTGNVAVDPNAAPGVTGTSEVYDRTLNPDGSVPTGATTSGTITFAPPEAGSPGIKVQSQTYDDTGSSAPLELSGCLMTSNPSAVCTSPFQSGKRIKQNITGFAPVDLVFDIDASDTGSKAYQVFGRLINDSGAALEGVTVELGFGIGEDFVAATTDQLVFSTEFTAQPNNSGKSSTSQMPFGLFGDAGDNDNFLIDGFFSDERTGFDLVQTDHMITTAGYYGAYEDIFGDWNTKTDVAQGLFWDFDDDAETDNLLMAWQIGDDLWELRRTVGETCDPDDSLNCTFGQTLDTFETGTFDQIVEALSNPDDPWIDIFEEGEIEDLANLNLNYAIELGDLTGQSSFTIRTTAIPAPSIVPLPAGAPLLLGALGLLGWVRRRKTA</sequence>
<organism evidence="4 5">
    <name type="scientific">Dinoroseobacter shibae (strain DSM 16493 / NCIMB 14021 / DFL 12)</name>
    <dbReference type="NCBI Taxonomy" id="398580"/>
    <lineage>
        <taxon>Bacteria</taxon>
        <taxon>Pseudomonadati</taxon>
        <taxon>Pseudomonadota</taxon>
        <taxon>Alphaproteobacteria</taxon>
        <taxon>Rhodobacterales</taxon>
        <taxon>Roseobacteraceae</taxon>
        <taxon>Dinoroseobacter</taxon>
    </lineage>
</organism>
<dbReference type="OrthoDB" id="7486720at2"/>
<feature type="region of interest" description="Disordered" evidence="1">
    <location>
        <begin position="65"/>
        <end position="87"/>
    </location>
</feature>
<dbReference type="AlphaFoldDB" id="A8LRR4"/>
<name>A8LRR4_DINSH</name>
<evidence type="ECO:0008006" key="6">
    <source>
        <dbReference type="Google" id="ProtNLM"/>
    </source>
</evidence>
<dbReference type="InterPro" id="IPR022472">
    <property type="entry name" value="VPLPA-CTERM"/>
</dbReference>
<dbReference type="HOGENOM" id="CLU_660102_0_0_5"/>
<dbReference type="NCBIfam" id="TIGR03370">
    <property type="entry name" value="VPLPA-CTERM"/>
    <property type="match status" value="1"/>
</dbReference>
<dbReference type="EMBL" id="CP000830">
    <property type="protein sequence ID" value="ABV94095.1"/>
    <property type="molecule type" value="Genomic_DNA"/>
</dbReference>
<reference evidence="5" key="1">
    <citation type="journal article" date="2010" name="ISME J.">
        <title>The complete genome sequence of the algal symbiont Dinoroseobacter shibae: a hitchhiker's guide to life in the sea.</title>
        <authorList>
            <person name="Wagner-Dobler I."/>
            <person name="Ballhausen B."/>
            <person name="Berger M."/>
            <person name="Brinkhoff T."/>
            <person name="Buchholz I."/>
            <person name="Bunk B."/>
            <person name="Cypionka H."/>
            <person name="Daniel R."/>
            <person name="Drepper T."/>
            <person name="Gerdts G."/>
            <person name="Hahnke S."/>
            <person name="Han C."/>
            <person name="Jahn D."/>
            <person name="Kalhoefer D."/>
            <person name="Kiss H."/>
            <person name="Klenk H.P."/>
            <person name="Kyrpides N."/>
            <person name="Liebl W."/>
            <person name="Liesegang H."/>
            <person name="Meincke L."/>
            <person name="Pati A."/>
            <person name="Petersen J."/>
            <person name="Piekarski T."/>
            <person name="Pommerenke C."/>
            <person name="Pradella S."/>
            <person name="Pukall R."/>
            <person name="Rabus R."/>
            <person name="Stackebrandt E."/>
            <person name="Thole S."/>
            <person name="Thompson L."/>
            <person name="Tielen P."/>
            <person name="Tomasch J."/>
            <person name="von Jan M."/>
            <person name="Wanphrut N."/>
            <person name="Wichels A."/>
            <person name="Zech H."/>
            <person name="Simon M."/>
        </authorList>
    </citation>
    <scope>NUCLEOTIDE SEQUENCE [LARGE SCALE GENOMIC DNA]</scope>
    <source>
        <strain evidence="5">DSM 16493 / NCIMB 14021 / DFL 12</strain>
    </source>
</reference>
<evidence type="ECO:0000256" key="2">
    <source>
        <dbReference type="SAM" id="Phobius"/>
    </source>
</evidence>
<keyword evidence="5" id="KW-1185">Reference proteome</keyword>
<protein>
    <recommendedName>
        <fullName evidence="6">PEP-CTERM protein-sorting domain-containing protein</fullName>
    </recommendedName>
</protein>
<dbReference type="eggNOG" id="ENOG5031MK7">
    <property type="taxonomic scope" value="Bacteria"/>
</dbReference>
<keyword evidence="2" id="KW-0472">Membrane</keyword>
<feature type="chain" id="PRO_5002723572" description="PEP-CTERM protein-sorting domain-containing protein" evidence="3">
    <location>
        <begin position="30"/>
        <end position="416"/>
    </location>
</feature>
<keyword evidence="2" id="KW-0812">Transmembrane</keyword>
<evidence type="ECO:0000256" key="1">
    <source>
        <dbReference type="SAM" id="MobiDB-lite"/>
    </source>
</evidence>
<dbReference type="KEGG" id="dsh:Dshi_2359"/>
<gene>
    <name evidence="4" type="ordered locus">Dshi_2359</name>
</gene>
<feature type="signal peptide" evidence="3">
    <location>
        <begin position="1"/>
        <end position="29"/>
    </location>
</feature>
<evidence type="ECO:0000256" key="3">
    <source>
        <dbReference type="SAM" id="SignalP"/>
    </source>
</evidence>